<organism evidence="1">
    <name type="scientific">Lymphocystis disease virus 2</name>
    <dbReference type="NCBI Taxonomy" id="159183"/>
    <lineage>
        <taxon>Viruses</taxon>
        <taxon>Varidnaviria</taxon>
        <taxon>Bamfordvirae</taxon>
        <taxon>Nucleocytoviricota</taxon>
        <taxon>Megaviricetes</taxon>
        <taxon>Pimascovirales</taxon>
        <taxon>Pimascovirales incertae sedis</taxon>
        <taxon>Iridoviridae</taxon>
        <taxon>Alphairidovirinae</taxon>
        <taxon>Lymphocystivirus</taxon>
        <taxon>Lymphocystivirus paralichthys1</taxon>
    </lineage>
</organism>
<proteinExistence type="predicted"/>
<dbReference type="Proteomes" id="UP000501113">
    <property type="component" value="Segment"/>
</dbReference>
<accession>A0A6F8X1C6</accession>
<name>A0A6F8X1C6_9VIRU</name>
<sequence length="140" mass="16330">MDQAIEFQQLKKLKFSISMQNLFKLTLNSANADSYLNSDAILSLSKIESDINKDNFNKYLSLFKTAFKNAKADHITYIKLKNTFQNIYDLLRCKIYGSEIRNLMDDYNLLQSIKLNENYGLKLVNILIVFSLATDKYQYN</sequence>
<evidence type="ECO:0000313" key="1">
    <source>
        <dbReference type="EMBL" id="BCB67545.1"/>
    </source>
</evidence>
<protein>
    <submittedName>
        <fullName evidence="1">Uncharacterized protein</fullName>
    </submittedName>
</protein>
<reference evidence="1" key="1">
    <citation type="journal article" date="2021" name="Microbiol. Resour. Announc.">
        <title>Genome Sequence of Lymphocystis Disease Virus 2 LCDV-JP_Oita_2018, Isolated from a Diseased Japanese Flounder (Paralichthys olivaceus) in Japan.</title>
        <authorList>
            <person name="Kawato S."/>
            <person name="Nozaki R."/>
            <person name="Hirono I."/>
            <person name="Kondo H."/>
        </authorList>
    </citation>
    <scope>NUCLEOTIDE SEQUENCE</scope>
    <source>
        <strain evidence="1">LCDV-JP_Oita_2018</strain>
    </source>
</reference>
<dbReference type="EMBL" id="LC534415">
    <property type="protein sequence ID" value="BCB67545.1"/>
    <property type="molecule type" value="Genomic_DNA"/>
</dbReference>